<dbReference type="InterPro" id="IPR012337">
    <property type="entry name" value="RNaseH-like_sf"/>
</dbReference>
<dbReference type="PROSITE" id="PS50994">
    <property type="entry name" value="INTEGRASE"/>
    <property type="match status" value="1"/>
</dbReference>
<dbReference type="PANTHER" id="PTHR42648">
    <property type="entry name" value="TRANSPOSASE, PUTATIVE-RELATED"/>
    <property type="match status" value="1"/>
</dbReference>
<dbReference type="InterPro" id="IPR001584">
    <property type="entry name" value="Integrase_cat-core"/>
</dbReference>
<evidence type="ECO:0000256" key="4">
    <source>
        <dbReference type="ARBA" id="ARBA00049244"/>
    </source>
</evidence>
<dbReference type="OrthoDB" id="7691805at2759"/>
<evidence type="ECO:0000256" key="3">
    <source>
        <dbReference type="ARBA" id="ARBA00048173"/>
    </source>
</evidence>
<dbReference type="PANTHER" id="PTHR42648:SF30">
    <property type="entry name" value="RIBONUCLEASE H-LIKE DOMAIN, GAG-PRE-INTEGRASE DOMAIN PROTEIN-RELATED"/>
    <property type="match status" value="1"/>
</dbReference>
<dbReference type="InterPro" id="IPR036397">
    <property type="entry name" value="RNaseH_sf"/>
</dbReference>
<comment type="caution">
    <text evidence="7">The sequence shown here is derived from an EMBL/GenBank/DDBJ whole genome shotgun (WGS) entry which is preliminary data.</text>
</comment>
<evidence type="ECO:0000256" key="1">
    <source>
        <dbReference type="ARBA" id="ARBA00022578"/>
    </source>
</evidence>
<dbReference type="AlphaFoldDB" id="A0A9Q3B8H4"/>
<dbReference type="GO" id="GO:0003964">
    <property type="term" value="F:RNA-directed DNA polymerase activity"/>
    <property type="evidence" value="ECO:0007669"/>
    <property type="project" value="UniProtKB-EC"/>
</dbReference>
<comment type="catalytic activity">
    <reaction evidence="4">
        <text>DNA(n) + a 2'-deoxyribonucleoside 5'-triphosphate = DNA(n+1) + diphosphate</text>
        <dbReference type="Rhea" id="RHEA:22508"/>
        <dbReference type="Rhea" id="RHEA-COMP:17339"/>
        <dbReference type="Rhea" id="RHEA-COMP:17340"/>
        <dbReference type="ChEBI" id="CHEBI:33019"/>
        <dbReference type="ChEBI" id="CHEBI:61560"/>
        <dbReference type="ChEBI" id="CHEBI:173112"/>
        <dbReference type="EC" id="2.7.7.7"/>
    </reaction>
</comment>
<organism evidence="7 8">
    <name type="scientific">Austropuccinia psidii MF-1</name>
    <dbReference type="NCBI Taxonomy" id="1389203"/>
    <lineage>
        <taxon>Eukaryota</taxon>
        <taxon>Fungi</taxon>
        <taxon>Dikarya</taxon>
        <taxon>Basidiomycota</taxon>
        <taxon>Pucciniomycotina</taxon>
        <taxon>Pucciniomycetes</taxon>
        <taxon>Pucciniales</taxon>
        <taxon>Sphaerophragmiaceae</taxon>
        <taxon>Austropuccinia</taxon>
    </lineage>
</organism>
<dbReference type="EMBL" id="AVOT02000041">
    <property type="protein sequence ID" value="MBW0460649.1"/>
    <property type="molecule type" value="Genomic_DNA"/>
</dbReference>
<accession>A0A9Q3B8H4</accession>
<sequence>MGLPPTDLACKTCELNKAHRLPFKDHFEPAHLPLDCVHIDLVGLISPPSISGYQYFLTIVDQATSFKIVRFLNNKSDAFNEFMVTKNLMETQHNPPLKKLVSDGGGGVSQPPLPETHG</sequence>
<gene>
    <name evidence="7" type="ORF">O181_000364</name>
</gene>
<dbReference type="GO" id="GO:0003723">
    <property type="term" value="F:RNA binding"/>
    <property type="evidence" value="ECO:0007669"/>
    <property type="project" value="UniProtKB-KW"/>
</dbReference>
<dbReference type="GO" id="GO:0032196">
    <property type="term" value="P:transposition"/>
    <property type="evidence" value="ECO:0007669"/>
    <property type="project" value="UniProtKB-KW"/>
</dbReference>
<dbReference type="Proteomes" id="UP000765509">
    <property type="component" value="Unassembled WGS sequence"/>
</dbReference>
<evidence type="ECO:0000259" key="6">
    <source>
        <dbReference type="PROSITE" id="PS50994"/>
    </source>
</evidence>
<feature type="domain" description="Integrase catalytic" evidence="6">
    <location>
        <begin position="29"/>
        <end position="118"/>
    </location>
</feature>
<proteinExistence type="predicted"/>
<dbReference type="Gene3D" id="3.30.420.10">
    <property type="entry name" value="Ribonuclease H-like superfamily/Ribonuclease H"/>
    <property type="match status" value="1"/>
</dbReference>
<keyword evidence="2" id="KW-0694">RNA-binding</keyword>
<evidence type="ECO:0000313" key="7">
    <source>
        <dbReference type="EMBL" id="MBW0460649.1"/>
    </source>
</evidence>
<reference evidence="7" key="1">
    <citation type="submission" date="2021-03" db="EMBL/GenBank/DDBJ databases">
        <title>Draft genome sequence of rust myrtle Austropuccinia psidii MF-1, a brazilian biotype.</title>
        <authorList>
            <person name="Quecine M.C."/>
            <person name="Pachon D.M.R."/>
            <person name="Bonatelli M.L."/>
            <person name="Correr F.H."/>
            <person name="Franceschini L.M."/>
            <person name="Leite T.F."/>
            <person name="Margarido G.R.A."/>
            <person name="Almeida C.A."/>
            <person name="Ferrarezi J.A."/>
            <person name="Labate C.A."/>
        </authorList>
    </citation>
    <scope>NUCLEOTIDE SEQUENCE</scope>
    <source>
        <strain evidence="7">MF-1</strain>
    </source>
</reference>
<dbReference type="GO" id="GO:0015074">
    <property type="term" value="P:DNA integration"/>
    <property type="evidence" value="ECO:0007669"/>
    <property type="project" value="InterPro"/>
</dbReference>
<dbReference type="InterPro" id="IPR039537">
    <property type="entry name" value="Retrotran_Ty1/copia-like"/>
</dbReference>
<dbReference type="SUPFAM" id="SSF53098">
    <property type="entry name" value="Ribonuclease H-like"/>
    <property type="match status" value="1"/>
</dbReference>
<keyword evidence="1" id="KW-0815">Transposition</keyword>
<protein>
    <recommendedName>
        <fullName evidence="6">Integrase catalytic domain-containing protein</fullName>
    </recommendedName>
</protein>
<comment type="catalytic activity">
    <reaction evidence="3">
        <text>DNA(n) + a 2'-deoxyribonucleoside 5'-triphosphate = DNA(n+1) + diphosphate</text>
        <dbReference type="Rhea" id="RHEA:22508"/>
        <dbReference type="Rhea" id="RHEA-COMP:17339"/>
        <dbReference type="Rhea" id="RHEA-COMP:17340"/>
        <dbReference type="ChEBI" id="CHEBI:33019"/>
        <dbReference type="ChEBI" id="CHEBI:61560"/>
        <dbReference type="ChEBI" id="CHEBI:173112"/>
        <dbReference type="EC" id="2.7.7.49"/>
    </reaction>
</comment>
<evidence type="ECO:0000313" key="8">
    <source>
        <dbReference type="Proteomes" id="UP000765509"/>
    </source>
</evidence>
<keyword evidence="8" id="KW-1185">Reference proteome</keyword>
<feature type="region of interest" description="Disordered" evidence="5">
    <location>
        <begin position="94"/>
        <end position="118"/>
    </location>
</feature>
<dbReference type="GO" id="GO:0003887">
    <property type="term" value="F:DNA-directed DNA polymerase activity"/>
    <property type="evidence" value="ECO:0007669"/>
    <property type="project" value="UniProtKB-EC"/>
</dbReference>
<name>A0A9Q3B8H4_9BASI</name>
<evidence type="ECO:0000256" key="2">
    <source>
        <dbReference type="ARBA" id="ARBA00022884"/>
    </source>
</evidence>
<evidence type="ECO:0000256" key="5">
    <source>
        <dbReference type="SAM" id="MobiDB-lite"/>
    </source>
</evidence>
<dbReference type="GO" id="GO:0005634">
    <property type="term" value="C:nucleus"/>
    <property type="evidence" value="ECO:0007669"/>
    <property type="project" value="UniProtKB-ARBA"/>
</dbReference>